<evidence type="ECO:0000313" key="3">
    <source>
        <dbReference type="EMBL" id="TXD32939.1"/>
    </source>
</evidence>
<protein>
    <submittedName>
        <fullName evidence="3">Helix-turn-helix transcriptional regulator</fullName>
    </submittedName>
</protein>
<feature type="domain" description="HTH cro/C1-type" evidence="2">
    <location>
        <begin position="34"/>
        <end position="87"/>
    </location>
</feature>
<evidence type="ECO:0000313" key="4">
    <source>
        <dbReference type="Proteomes" id="UP000321046"/>
    </source>
</evidence>
<feature type="coiled-coil region" evidence="1">
    <location>
        <begin position="27"/>
        <end position="65"/>
    </location>
</feature>
<dbReference type="EMBL" id="VOSL01000106">
    <property type="protein sequence ID" value="TXD32939.1"/>
    <property type="molecule type" value="Genomic_DNA"/>
</dbReference>
<dbReference type="SUPFAM" id="SSF47413">
    <property type="entry name" value="lambda repressor-like DNA-binding domains"/>
    <property type="match status" value="1"/>
</dbReference>
<dbReference type="CDD" id="cd00093">
    <property type="entry name" value="HTH_XRE"/>
    <property type="match status" value="1"/>
</dbReference>
<dbReference type="GO" id="GO:0003677">
    <property type="term" value="F:DNA binding"/>
    <property type="evidence" value="ECO:0007669"/>
    <property type="project" value="InterPro"/>
</dbReference>
<dbReference type="InterPro" id="IPR010982">
    <property type="entry name" value="Lambda_DNA-bd_dom_sf"/>
</dbReference>
<keyword evidence="1" id="KW-0175">Coiled coil</keyword>
<dbReference type="PROSITE" id="PS50943">
    <property type="entry name" value="HTH_CROC1"/>
    <property type="match status" value="1"/>
</dbReference>
<gene>
    <name evidence="3" type="ORF">FRC96_16315</name>
</gene>
<dbReference type="Proteomes" id="UP000321046">
    <property type="component" value="Unassembled WGS sequence"/>
</dbReference>
<proteinExistence type="predicted"/>
<sequence length="100" mass="11592">MTRTLEELDREHFTDDELREIRQEALAAVMELNLKALRKEIGLTQQELADRLEMAQAQVSHIENRDDFLLSTLRRYVEALGGDIEMFATFGEKRIKLSGI</sequence>
<accession>A0A5C6X442</accession>
<dbReference type="AlphaFoldDB" id="A0A5C6X442"/>
<name>A0A5C6X442_9DELT</name>
<dbReference type="SMART" id="SM00530">
    <property type="entry name" value="HTH_XRE"/>
    <property type="match status" value="1"/>
</dbReference>
<dbReference type="Pfam" id="PF01381">
    <property type="entry name" value="HTH_3"/>
    <property type="match status" value="1"/>
</dbReference>
<dbReference type="InterPro" id="IPR001387">
    <property type="entry name" value="Cro/C1-type_HTH"/>
</dbReference>
<comment type="caution">
    <text evidence="3">The sequence shown here is derived from an EMBL/GenBank/DDBJ whole genome shotgun (WGS) entry which is preliminary data.</text>
</comment>
<dbReference type="RefSeq" id="WP_146975985.1">
    <property type="nucleotide sequence ID" value="NZ_VOSL01000106.1"/>
</dbReference>
<organism evidence="3 4">
    <name type="scientific">Lujinxingia vulgaris</name>
    <dbReference type="NCBI Taxonomy" id="2600176"/>
    <lineage>
        <taxon>Bacteria</taxon>
        <taxon>Deltaproteobacteria</taxon>
        <taxon>Bradymonadales</taxon>
        <taxon>Lujinxingiaceae</taxon>
        <taxon>Lujinxingia</taxon>
    </lineage>
</organism>
<dbReference type="OrthoDB" id="129597at2"/>
<evidence type="ECO:0000259" key="2">
    <source>
        <dbReference type="PROSITE" id="PS50943"/>
    </source>
</evidence>
<reference evidence="3 4" key="1">
    <citation type="submission" date="2019-08" db="EMBL/GenBank/DDBJ databases">
        <title>Bradymonadales sp. TMQ2.</title>
        <authorList>
            <person name="Liang Q."/>
        </authorList>
    </citation>
    <scope>NUCLEOTIDE SEQUENCE [LARGE SCALE GENOMIC DNA]</scope>
    <source>
        <strain evidence="3 4">TMQ2</strain>
    </source>
</reference>
<evidence type="ECO:0000256" key="1">
    <source>
        <dbReference type="SAM" id="Coils"/>
    </source>
</evidence>
<dbReference type="Gene3D" id="1.10.260.40">
    <property type="entry name" value="lambda repressor-like DNA-binding domains"/>
    <property type="match status" value="1"/>
</dbReference>